<dbReference type="Proteomes" id="UP000192578">
    <property type="component" value="Unassembled WGS sequence"/>
</dbReference>
<dbReference type="Pfam" id="PF12572">
    <property type="entry name" value="DUF3752"/>
    <property type="match status" value="1"/>
</dbReference>
<dbReference type="InterPro" id="IPR022226">
    <property type="entry name" value="DUF3752"/>
</dbReference>
<feature type="region of interest" description="Disordered" evidence="1">
    <location>
        <begin position="311"/>
        <end position="341"/>
    </location>
</feature>
<comment type="caution">
    <text evidence="3">The sequence shown here is derived from an EMBL/GenBank/DDBJ whole genome shotgun (WGS) entry which is preliminary data.</text>
</comment>
<dbReference type="AlphaFoldDB" id="A0A9X6NHB7"/>
<organism evidence="3 4">
    <name type="scientific">Hypsibius exemplaris</name>
    <name type="common">Freshwater tardigrade</name>
    <dbReference type="NCBI Taxonomy" id="2072580"/>
    <lineage>
        <taxon>Eukaryota</taxon>
        <taxon>Metazoa</taxon>
        <taxon>Ecdysozoa</taxon>
        <taxon>Tardigrada</taxon>
        <taxon>Eutardigrada</taxon>
        <taxon>Parachela</taxon>
        <taxon>Hypsibioidea</taxon>
        <taxon>Hypsibiidae</taxon>
        <taxon>Hypsibius</taxon>
    </lineage>
</organism>
<evidence type="ECO:0000313" key="4">
    <source>
        <dbReference type="Proteomes" id="UP000192578"/>
    </source>
</evidence>
<dbReference type="EMBL" id="MTYJ01000286">
    <property type="protein sequence ID" value="OWA52793.1"/>
    <property type="molecule type" value="Genomic_DNA"/>
</dbReference>
<feature type="compositionally biased region" description="Basic and acidic residues" evidence="1">
    <location>
        <begin position="383"/>
        <end position="399"/>
    </location>
</feature>
<sequence>MANYGPQLPPGLLMKLRGGDSGAEEDANSAGTRTVAVAGQSFVGPVIPAHLIQASSNESGDESAKVLDEDAVGPSLSSGFTRPSCPDAPNQILSESALKHVIGPAIPSSLLRCRAADSEETEAVEKIVVGPSLPPGFTRPVGPERPPETPEGSSSKRVMGPTLPSQFIQAHADESDEERADEEDVVGPSLPPGFTRPAGPERRPETPEGSSSKRVMGPTLPSHFIQAHADESDEERADEEDVVGPSLSLMASASDYSAVNEVADRFARKAEKLKKSQEPVAPSRESWMTDLPESLLGRNVIPKAALTGARTFKRKTDEYEADFSGWTSGPGGKPRKEAEKDNSLEVLQYEQALQRERQLELEIEANNKKKRGEALVTMTQKTKTPEELKERRPFDREKDLNIRKTVKMDQDGVAKRAAELREKFATSAKAGQKFL</sequence>
<feature type="region of interest" description="Disordered" evidence="1">
    <location>
        <begin position="372"/>
        <end position="399"/>
    </location>
</feature>
<protein>
    <recommendedName>
        <fullName evidence="2">DUF3752 domain-containing protein</fullName>
    </recommendedName>
</protein>
<dbReference type="OrthoDB" id="73491at2759"/>
<dbReference type="PANTHER" id="PTHR46370:SF1">
    <property type="entry name" value="GPALPP MOTIFS-CONTAINING PROTEIN 1"/>
    <property type="match status" value="1"/>
</dbReference>
<feature type="compositionally biased region" description="Acidic residues" evidence="1">
    <location>
        <begin position="174"/>
        <end position="185"/>
    </location>
</feature>
<gene>
    <name evidence="3" type="ORF">BV898_17235</name>
</gene>
<dbReference type="PANTHER" id="PTHR46370">
    <property type="entry name" value="GPALPP MOTIFS-CONTAINING PROTEIN 1"/>
    <property type="match status" value="1"/>
</dbReference>
<reference evidence="4" key="1">
    <citation type="submission" date="2017-01" db="EMBL/GenBank/DDBJ databases">
        <title>Comparative genomics of anhydrobiosis in the tardigrade Hypsibius dujardini.</title>
        <authorList>
            <person name="Yoshida Y."/>
            <person name="Koutsovoulos G."/>
            <person name="Laetsch D."/>
            <person name="Stevens L."/>
            <person name="Kumar S."/>
            <person name="Horikawa D."/>
            <person name="Ishino K."/>
            <person name="Komine S."/>
            <person name="Tomita M."/>
            <person name="Blaxter M."/>
            <person name="Arakawa K."/>
        </authorList>
    </citation>
    <scope>NUCLEOTIDE SEQUENCE [LARGE SCALE GENOMIC DNA]</scope>
    <source>
        <strain evidence="4">Z151</strain>
    </source>
</reference>
<feature type="domain" description="DUF3752" evidence="2">
    <location>
        <begin position="308"/>
        <end position="424"/>
    </location>
</feature>
<evidence type="ECO:0000313" key="3">
    <source>
        <dbReference type="EMBL" id="OWA52793.1"/>
    </source>
</evidence>
<accession>A0A9X6NHB7</accession>
<keyword evidence="4" id="KW-1185">Reference proteome</keyword>
<proteinExistence type="predicted"/>
<name>A0A9X6NHB7_HYPEX</name>
<feature type="compositionally biased region" description="Acidic residues" evidence="1">
    <location>
        <begin position="231"/>
        <end position="242"/>
    </location>
</feature>
<feature type="region of interest" description="Disordered" evidence="1">
    <location>
        <begin position="118"/>
        <end position="243"/>
    </location>
</feature>
<feature type="region of interest" description="Disordered" evidence="1">
    <location>
        <begin position="1"/>
        <end position="31"/>
    </location>
</feature>
<dbReference type="InterPro" id="IPR046331">
    <property type="entry name" value="GPAM1-like"/>
</dbReference>
<evidence type="ECO:0000259" key="2">
    <source>
        <dbReference type="Pfam" id="PF12572"/>
    </source>
</evidence>
<evidence type="ECO:0000256" key="1">
    <source>
        <dbReference type="SAM" id="MobiDB-lite"/>
    </source>
</evidence>